<comment type="caution">
    <text evidence="1">The sequence shown here is derived from an EMBL/GenBank/DDBJ whole genome shotgun (WGS) entry which is preliminary data.</text>
</comment>
<gene>
    <name evidence="1" type="ORF">Zmor_023381</name>
</gene>
<dbReference type="EMBL" id="JALNTZ010000007">
    <property type="protein sequence ID" value="KAJ3645745.1"/>
    <property type="molecule type" value="Genomic_DNA"/>
</dbReference>
<dbReference type="AlphaFoldDB" id="A0AA38HWY4"/>
<evidence type="ECO:0000313" key="2">
    <source>
        <dbReference type="Proteomes" id="UP001168821"/>
    </source>
</evidence>
<name>A0AA38HWY4_9CUCU</name>
<keyword evidence="2" id="KW-1185">Reference proteome</keyword>
<protein>
    <submittedName>
        <fullName evidence="1">Uncharacterized protein</fullName>
    </submittedName>
</protein>
<accession>A0AA38HWY4</accession>
<evidence type="ECO:0000313" key="1">
    <source>
        <dbReference type="EMBL" id="KAJ3645745.1"/>
    </source>
</evidence>
<reference evidence="1" key="1">
    <citation type="journal article" date="2023" name="G3 (Bethesda)">
        <title>Whole genome assemblies of Zophobas morio and Tenebrio molitor.</title>
        <authorList>
            <person name="Kaur S."/>
            <person name="Stinson S.A."/>
            <person name="diCenzo G.C."/>
        </authorList>
    </citation>
    <scope>NUCLEOTIDE SEQUENCE</scope>
    <source>
        <strain evidence="1">QUZm001</strain>
    </source>
</reference>
<organism evidence="1 2">
    <name type="scientific">Zophobas morio</name>
    <dbReference type="NCBI Taxonomy" id="2755281"/>
    <lineage>
        <taxon>Eukaryota</taxon>
        <taxon>Metazoa</taxon>
        <taxon>Ecdysozoa</taxon>
        <taxon>Arthropoda</taxon>
        <taxon>Hexapoda</taxon>
        <taxon>Insecta</taxon>
        <taxon>Pterygota</taxon>
        <taxon>Neoptera</taxon>
        <taxon>Endopterygota</taxon>
        <taxon>Coleoptera</taxon>
        <taxon>Polyphaga</taxon>
        <taxon>Cucujiformia</taxon>
        <taxon>Tenebrionidae</taxon>
        <taxon>Zophobas</taxon>
    </lineage>
</organism>
<dbReference type="Proteomes" id="UP001168821">
    <property type="component" value="Unassembled WGS sequence"/>
</dbReference>
<proteinExistence type="predicted"/>
<sequence length="157" mass="17167">METTSSVLHCYQCNPATQECEDNKADVIKCGSMSIFRCSRQVRKDSPDKSKALRKCVIADRDGYVGCPNEYECFNCNQSLCNANPIVTTTSLSSSSPLITNCIWPAVVSAIFVVIYSLLSERHPVAVAEDESPIIAADTRKPTGVVPGLFRNIMIKA</sequence>